<evidence type="ECO:0000256" key="5">
    <source>
        <dbReference type="ARBA" id="ARBA00023136"/>
    </source>
</evidence>
<organism evidence="7">
    <name type="scientific">Amphimedon queenslandica</name>
    <name type="common">Sponge</name>
    <dbReference type="NCBI Taxonomy" id="400682"/>
    <lineage>
        <taxon>Eukaryota</taxon>
        <taxon>Metazoa</taxon>
        <taxon>Porifera</taxon>
        <taxon>Demospongiae</taxon>
        <taxon>Heteroscleromorpha</taxon>
        <taxon>Haplosclerida</taxon>
        <taxon>Niphatidae</taxon>
        <taxon>Amphimedon</taxon>
    </lineage>
</organism>
<evidence type="ECO:0000256" key="1">
    <source>
        <dbReference type="ARBA" id="ARBA00004141"/>
    </source>
</evidence>
<dbReference type="PANTHER" id="PTHR16932:SF18">
    <property type="entry name" value="INTERFERON, ALPHA-INDUCIBLE PROTEIN 27-LIKE 2"/>
    <property type="match status" value="1"/>
</dbReference>
<keyword evidence="4" id="KW-1133">Transmembrane helix</keyword>
<dbReference type="InterPro" id="IPR009311">
    <property type="entry name" value="IFI6/IFI27-like"/>
</dbReference>
<keyword evidence="6" id="KW-0732">Signal</keyword>
<dbReference type="Gene3D" id="6.10.110.10">
    <property type="match status" value="1"/>
</dbReference>
<reference evidence="7" key="1">
    <citation type="submission" date="2017-05" db="UniProtKB">
        <authorList>
            <consortium name="EnsemblMetazoa"/>
        </authorList>
    </citation>
    <scope>IDENTIFICATION</scope>
</reference>
<comment type="similarity">
    <text evidence="2">Belongs to the IFI6/IFI27 family.</text>
</comment>
<dbReference type="GO" id="GO:0016020">
    <property type="term" value="C:membrane"/>
    <property type="evidence" value="ECO:0007669"/>
    <property type="project" value="UniProtKB-SubCell"/>
</dbReference>
<dbReference type="InParanoid" id="A0A1X7V022"/>
<comment type="subcellular location">
    <subcellularLocation>
        <location evidence="1">Membrane</location>
        <topology evidence="1">Multi-pass membrane protein</topology>
    </subcellularLocation>
</comment>
<evidence type="ECO:0000313" key="7">
    <source>
        <dbReference type="EnsemblMetazoa" id="Aqu2.1.33129_001"/>
    </source>
</evidence>
<sequence>MLLSKESKALFLLYLLVSVQAVYGDKSDNKDTANHGKWKCEVKEECPKGCIKFNSSSTFERILSKGYSVLKVTISGVVVVVATSHVLSWAGFTTAGIAAGSYAASWMSYLAPTAGGLFATIQSFAAGGISLVGKAFLFGVGGSPIAIWDWLNSDAEALKNQCCCPTDDP</sequence>
<feature type="signal peptide" evidence="6">
    <location>
        <begin position="1"/>
        <end position="24"/>
    </location>
</feature>
<dbReference type="PANTHER" id="PTHR16932">
    <property type="entry name" value="INTERFERON ALPHA-INDUCIBLE PROTEIN 27"/>
    <property type="match status" value="1"/>
</dbReference>
<name>A0A1X7V022_AMPQE</name>
<dbReference type="Pfam" id="PF06140">
    <property type="entry name" value="Ifi-6-16"/>
    <property type="match status" value="1"/>
</dbReference>
<dbReference type="OrthoDB" id="440424at2759"/>
<evidence type="ECO:0000256" key="2">
    <source>
        <dbReference type="ARBA" id="ARBA00007262"/>
    </source>
</evidence>
<feature type="chain" id="PRO_5010858084" evidence="6">
    <location>
        <begin position="25"/>
        <end position="169"/>
    </location>
</feature>
<proteinExistence type="inferred from homology"/>
<accession>A0A1X7V022</accession>
<dbReference type="InterPro" id="IPR038213">
    <property type="entry name" value="IFI6/IFI27-like_sf"/>
</dbReference>
<evidence type="ECO:0000256" key="3">
    <source>
        <dbReference type="ARBA" id="ARBA00022692"/>
    </source>
</evidence>
<dbReference type="AlphaFoldDB" id="A0A1X7V022"/>
<keyword evidence="5" id="KW-0472">Membrane</keyword>
<evidence type="ECO:0000256" key="6">
    <source>
        <dbReference type="SAM" id="SignalP"/>
    </source>
</evidence>
<keyword evidence="3" id="KW-0812">Transmembrane</keyword>
<protein>
    <submittedName>
        <fullName evidence="7">Uncharacterized protein</fullName>
    </submittedName>
</protein>
<dbReference type="EnsemblMetazoa" id="Aqu2.1.33129_001">
    <property type="protein sequence ID" value="Aqu2.1.33129_001"/>
    <property type="gene ID" value="Aqu2.1.33129"/>
</dbReference>
<evidence type="ECO:0000256" key="4">
    <source>
        <dbReference type="ARBA" id="ARBA00022989"/>
    </source>
</evidence>